<keyword evidence="3" id="KW-1185">Reference proteome</keyword>
<dbReference type="Proteomes" id="UP000016600">
    <property type="component" value="Unassembled WGS sequence"/>
</dbReference>
<evidence type="ECO:0000313" key="3">
    <source>
        <dbReference type="Proteomes" id="UP000016600"/>
    </source>
</evidence>
<protein>
    <submittedName>
        <fullName evidence="2">Uncharacterized protein</fullName>
    </submittedName>
</protein>
<evidence type="ECO:0000313" key="2">
    <source>
        <dbReference type="EMBL" id="ERK03318.1"/>
    </source>
</evidence>
<dbReference type="EMBL" id="AWET01000011">
    <property type="protein sequence ID" value="ERK03318.1"/>
    <property type="molecule type" value="Genomic_DNA"/>
</dbReference>
<name>U2LFQ7_9BACT</name>
<dbReference type="PATRIC" id="fig|1081904.3.peg.801"/>
<feature type="region of interest" description="Disordered" evidence="1">
    <location>
        <begin position="1"/>
        <end position="28"/>
    </location>
</feature>
<proteinExistence type="predicted"/>
<feature type="compositionally biased region" description="Basic and acidic residues" evidence="1">
    <location>
        <begin position="1"/>
        <end position="20"/>
    </location>
</feature>
<gene>
    <name evidence="2" type="ORF">HMPREF1218_1857</name>
</gene>
<organism evidence="2 3">
    <name type="scientific">Hoylesella pleuritidis F0068</name>
    <dbReference type="NCBI Taxonomy" id="1081904"/>
    <lineage>
        <taxon>Bacteria</taxon>
        <taxon>Pseudomonadati</taxon>
        <taxon>Bacteroidota</taxon>
        <taxon>Bacteroidia</taxon>
        <taxon>Bacteroidales</taxon>
        <taxon>Prevotellaceae</taxon>
        <taxon>Hoylesella</taxon>
    </lineage>
</organism>
<comment type="caution">
    <text evidence="2">The sequence shown here is derived from an EMBL/GenBank/DDBJ whole genome shotgun (WGS) entry which is preliminary data.</text>
</comment>
<reference evidence="2 3" key="1">
    <citation type="submission" date="2013-08" db="EMBL/GenBank/DDBJ databases">
        <authorList>
            <person name="Durkin A.S."/>
            <person name="Haft D.R."/>
            <person name="McCorrison J."/>
            <person name="Torralba M."/>
            <person name="Gillis M."/>
            <person name="Haft D.H."/>
            <person name="Methe B."/>
            <person name="Sutton G."/>
            <person name="Nelson K.E."/>
        </authorList>
    </citation>
    <scope>NUCLEOTIDE SEQUENCE [LARGE SCALE GENOMIC DNA]</scope>
    <source>
        <strain evidence="2 3">F0068</strain>
    </source>
</reference>
<dbReference type="AlphaFoldDB" id="U2LFQ7"/>
<evidence type="ECO:0000256" key="1">
    <source>
        <dbReference type="SAM" id="MobiDB-lite"/>
    </source>
</evidence>
<accession>U2LFQ7</accession>
<sequence length="38" mass="4339">MRAIKENNEGDNPDRNKEEQIGSGGRTSIFRPFSLFLN</sequence>